<evidence type="ECO:0000256" key="1">
    <source>
        <dbReference type="PROSITE-ProRule" id="PRU01263"/>
    </source>
</evidence>
<reference evidence="3" key="1">
    <citation type="submission" date="2013-04" db="EMBL/GenBank/DDBJ databases">
        <authorList>
            <person name="Qu J."/>
            <person name="Murali S.C."/>
            <person name="Bandaranaike D."/>
            <person name="Bellair M."/>
            <person name="Blankenburg K."/>
            <person name="Chao H."/>
            <person name="Dinh H."/>
            <person name="Doddapaneni H."/>
            <person name="Downs B."/>
            <person name="Dugan-Rocha S."/>
            <person name="Elkadiri S."/>
            <person name="Gnanaolivu R.D."/>
            <person name="Hernandez B."/>
            <person name="Javaid M."/>
            <person name="Jayaseelan J.C."/>
            <person name="Lee S."/>
            <person name="Li M."/>
            <person name="Ming W."/>
            <person name="Munidasa M."/>
            <person name="Muniz J."/>
            <person name="Nguyen L."/>
            <person name="Ongeri F."/>
            <person name="Osuji N."/>
            <person name="Pu L.-L."/>
            <person name="Puazo M."/>
            <person name="Qu C."/>
            <person name="Quiroz J."/>
            <person name="Raj R."/>
            <person name="Weissenberger G."/>
            <person name="Xin Y."/>
            <person name="Zou X."/>
            <person name="Han Y."/>
            <person name="Richards S."/>
            <person name="Worley K."/>
            <person name="Muzny D."/>
            <person name="Gibbs R."/>
        </authorList>
    </citation>
    <scope>NUCLEOTIDE SEQUENCE</scope>
    <source>
        <strain evidence="3">Sampled in the wild</strain>
    </source>
</reference>
<feature type="binding site" evidence="1">
    <location>
        <position position="65"/>
    </location>
    <ligand>
        <name>Zn(2+)</name>
        <dbReference type="ChEBI" id="CHEBI:29105"/>
    </ligand>
</feature>
<protein>
    <recommendedName>
        <fullName evidence="2">ZAD domain-containing protein</fullName>
    </recommendedName>
</protein>
<feature type="binding site" evidence="1">
    <location>
        <position position="19"/>
    </location>
    <ligand>
        <name>Zn(2+)</name>
        <dbReference type="ChEBI" id="CHEBI:29105"/>
    </ligand>
</feature>
<keyword evidence="4" id="KW-1185">Reference proteome</keyword>
<dbReference type="AlphaFoldDB" id="A0A8K0P9Y0"/>
<dbReference type="EMBL" id="KZ309155">
    <property type="protein sequence ID" value="KAG8237348.1"/>
    <property type="molecule type" value="Genomic_DNA"/>
</dbReference>
<sequence length="215" mass="24037">MFEYSSIPQIADLRKCRLCFDNQTSLIHIFETSGSLNDVARTISEVLNFEVSAEDHFPPFVCSLCSGKLFEFKAFKVYGQISVAENLESRVFMERNIAEPNPEELSPYNVVPLPIKVEHAVDGGGIGASEQIESEQVSKDSPYNVAPLPIKVEHAVDDDGTGISEQAESEQDTAFNVAEFPIKTELVEEEDEVEISEQAEIEQVPKITATRHWER</sequence>
<dbReference type="Pfam" id="PF07776">
    <property type="entry name" value="zf-AD"/>
    <property type="match status" value="1"/>
</dbReference>
<keyword evidence="1" id="KW-0479">Metal-binding</keyword>
<dbReference type="GO" id="GO:0005634">
    <property type="term" value="C:nucleus"/>
    <property type="evidence" value="ECO:0007669"/>
    <property type="project" value="InterPro"/>
</dbReference>
<feature type="domain" description="ZAD" evidence="2">
    <location>
        <begin position="14"/>
        <end position="89"/>
    </location>
</feature>
<dbReference type="PROSITE" id="PS51915">
    <property type="entry name" value="ZAD"/>
    <property type="match status" value="1"/>
</dbReference>
<dbReference type="SUPFAM" id="SSF57716">
    <property type="entry name" value="Glucocorticoid receptor-like (DNA-binding domain)"/>
    <property type="match status" value="1"/>
</dbReference>
<feature type="binding site" evidence="1">
    <location>
        <position position="62"/>
    </location>
    <ligand>
        <name>Zn(2+)</name>
        <dbReference type="ChEBI" id="CHEBI:29105"/>
    </ligand>
</feature>
<evidence type="ECO:0000313" key="4">
    <source>
        <dbReference type="Proteomes" id="UP000792457"/>
    </source>
</evidence>
<dbReference type="InterPro" id="IPR012934">
    <property type="entry name" value="Znf_AD"/>
</dbReference>
<keyword evidence="1" id="KW-0863">Zinc-finger</keyword>
<reference evidence="3" key="2">
    <citation type="submission" date="2017-10" db="EMBL/GenBank/DDBJ databases">
        <title>Ladona fulva Genome sequencing and assembly.</title>
        <authorList>
            <person name="Murali S."/>
            <person name="Richards S."/>
            <person name="Bandaranaike D."/>
            <person name="Bellair M."/>
            <person name="Blankenburg K."/>
            <person name="Chao H."/>
            <person name="Dinh H."/>
            <person name="Doddapaneni H."/>
            <person name="Dugan-Rocha S."/>
            <person name="Elkadiri S."/>
            <person name="Gnanaolivu R."/>
            <person name="Hernandez B."/>
            <person name="Skinner E."/>
            <person name="Javaid M."/>
            <person name="Lee S."/>
            <person name="Li M."/>
            <person name="Ming W."/>
            <person name="Munidasa M."/>
            <person name="Muniz J."/>
            <person name="Nguyen L."/>
            <person name="Hughes D."/>
            <person name="Osuji N."/>
            <person name="Pu L.-L."/>
            <person name="Puazo M."/>
            <person name="Qu C."/>
            <person name="Quiroz J."/>
            <person name="Raj R."/>
            <person name="Weissenberger G."/>
            <person name="Xin Y."/>
            <person name="Zou X."/>
            <person name="Han Y."/>
            <person name="Worley K."/>
            <person name="Muzny D."/>
            <person name="Gibbs R."/>
        </authorList>
    </citation>
    <scope>NUCLEOTIDE SEQUENCE</scope>
    <source>
        <strain evidence="3">Sampled in the wild</strain>
    </source>
</reference>
<proteinExistence type="predicted"/>
<gene>
    <name evidence="3" type="ORF">J437_LFUL017326</name>
</gene>
<dbReference type="GO" id="GO:0008270">
    <property type="term" value="F:zinc ion binding"/>
    <property type="evidence" value="ECO:0007669"/>
    <property type="project" value="UniProtKB-UniRule"/>
</dbReference>
<evidence type="ECO:0000259" key="2">
    <source>
        <dbReference type="PROSITE" id="PS51915"/>
    </source>
</evidence>
<dbReference type="Proteomes" id="UP000792457">
    <property type="component" value="Unassembled WGS sequence"/>
</dbReference>
<name>A0A8K0P9Y0_LADFU</name>
<organism evidence="3 4">
    <name type="scientific">Ladona fulva</name>
    <name type="common">Scarce chaser dragonfly</name>
    <name type="synonym">Libellula fulva</name>
    <dbReference type="NCBI Taxonomy" id="123851"/>
    <lineage>
        <taxon>Eukaryota</taxon>
        <taxon>Metazoa</taxon>
        <taxon>Ecdysozoa</taxon>
        <taxon>Arthropoda</taxon>
        <taxon>Hexapoda</taxon>
        <taxon>Insecta</taxon>
        <taxon>Pterygota</taxon>
        <taxon>Palaeoptera</taxon>
        <taxon>Odonata</taxon>
        <taxon>Epiprocta</taxon>
        <taxon>Anisoptera</taxon>
        <taxon>Libelluloidea</taxon>
        <taxon>Libellulidae</taxon>
        <taxon>Ladona</taxon>
    </lineage>
</organism>
<comment type="caution">
    <text evidence="3">The sequence shown here is derived from an EMBL/GenBank/DDBJ whole genome shotgun (WGS) entry which is preliminary data.</text>
</comment>
<dbReference type="Gene3D" id="3.40.1800.20">
    <property type="match status" value="1"/>
</dbReference>
<keyword evidence="1" id="KW-0862">Zinc</keyword>
<feature type="binding site" evidence="1">
    <location>
        <position position="16"/>
    </location>
    <ligand>
        <name>Zn(2+)</name>
        <dbReference type="ChEBI" id="CHEBI:29105"/>
    </ligand>
</feature>
<accession>A0A8K0P9Y0</accession>
<evidence type="ECO:0000313" key="3">
    <source>
        <dbReference type="EMBL" id="KAG8237348.1"/>
    </source>
</evidence>